<reference evidence="6 7" key="1">
    <citation type="submission" date="2024-01" db="EMBL/GenBank/DDBJ databases">
        <authorList>
            <person name="Allen C."/>
            <person name="Tagirdzhanova G."/>
        </authorList>
    </citation>
    <scope>NUCLEOTIDE SEQUENCE [LARGE SCALE GENOMIC DNA]</scope>
</reference>
<comment type="similarity">
    <text evidence="1 2">Belongs to the glycosyl hydrolase 31 family.</text>
</comment>
<evidence type="ECO:0000256" key="1">
    <source>
        <dbReference type="ARBA" id="ARBA00007806"/>
    </source>
</evidence>
<dbReference type="InterPro" id="IPR011013">
    <property type="entry name" value="Gal_mutarotase_sf_dom"/>
</dbReference>
<organism evidence="6 7">
    <name type="scientific">Sporothrix bragantina</name>
    <dbReference type="NCBI Taxonomy" id="671064"/>
    <lineage>
        <taxon>Eukaryota</taxon>
        <taxon>Fungi</taxon>
        <taxon>Dikarya</taxon>
        <taxon>Ascomycota</taxon>
        <taxon>Pezizomycotina</taxon>
        <taxon>Sordariomycetes</taxon>
        <taxon>Sordariomycetidae</taxon>
        <taxon>Ophiostomatales</taxon>
        <taxon>Ophiostomataceae</taxon>
        <taxon>Sporothrix</taxon>
    </lineage>
</organism>
<protein>
    <recommendedName>
        <fullName evidence="8">Alpha-D-xyloside xylohydrolase</fullName>
    </recommendedName>
</protein>
<dbReference type="CDD" id="cd06591">
    <property type="entry name" value="GH31_xylosidase_XylS"/>
    <property type="match status" value="1"/>
</dbReference>
<dbReference type="Proteomes" id="UP001642406">
    <property type="component" value="Unassembled WGS sequence"/>
</dbReference>
<keyword evidence="7" id="KW-1185">Reference proteome</keyword>
<sequence length="676" mass="76256">MLLEESGRLVFRYDAEQLWIEAWGPNAIRVRASKAPAVLSEDWALLPPAPSHPVISLPTEGMGLATLTNGNIRATVTRRGKLSVHNAANGKLLLEEYVRNRRDVFEANCSALGVEAREFRPILGSSEYHLTARFEAVDVEGSTDEEKIFGMGQYQQPLLNLKGQDLELAHRNSQASVPFAVSSRGYGFLWNNPAVGRAVFATNRTTFEAYATTMLDYWIVAGDTPAAIVEAYADATGKVPMMPEYGLGFWQCKLRYASQEELLAVAREHRRRQLPIDVIVADFFHWPKQGDWKFDPALWPDPDAMVKELKELKIELMVSIWPTVDKTSENFDEMLEKGFLVRVDRGVRTGLAFEGDTIHFDATNPDARAYIWDKVKKNYYDYGIKIFWLDEAEPEYTVYDFDNYRYHRGSNLRIGNLYPSDYARAFYEGQEAAGQTNIVNLLRCAWAGSQRYGALVWSGDIASSWSSLRNQLAAGLSIGLAGLPWWTTDIGGFHGGDPSDASFRELFVRWFQWGAFCPVMRLHGDREPHPDIPGFVAGNSALSGGPNEVWSYGPDVYAICQTYLALREELRPYTRSLMQAAHERGTPVIRPLFYDFPGDPRSWYVGEQYMYGPRYLVCPVLAPDQRTLRAYLPPLPAGETWQTLRGGAVFAGGQDAEVDSPLEWMPVFVRTEVKQQ</sequence>
<name>A0ABP0BY10_9PEZI</name>
<evidence type="ECO:0000313" key="6">
    <source>
        <dbReference type="EMBL" id="CAK7224622.1"/>
    </source>
</evidence>
<dbReference type="PANTHER" id="PTHR43863">
    <property type="entry name" value="HYDROLASE, PUTATIVE (AFU_ORTHOLOGUE AFUA_1G03140)-RELATED"/>
    <property type="match status" value="1"/>
</dbReference>
<dbReference type="Gene3D" id="2.60.40.1760">
    <property type="entry name" value="glycosyl hydrolase (family 31)"/>
    <property type="match status" value="1"/>
</dbReference>
<dbReference type="InterPro" id="IPR013780">
    <property type="entry name" value="Glyco_hydro_b"/>
</dbReference>
<dbReference type="InterPro" id="IPR048395">
    <property type="entry name" value="Glyco_hydro_31_C"/>
</dbReference>
<keyword evidence="2" id="KW-0326">Glycosidase</keyword>
<accession>A0ABP0BY10</accession>
<feature type="domain" description="Glycoside hydrolase family 31 N-terminal" evidence="4">
    <location>
        <begin position="19"/>
        <end position="194"/>
    </location>
</feature>
<evidence type="ECO:0000259" key="3">
    <source>
        <dbReference type="Pfam" id="PF01055"/>
    </source>
</evidence>
<keyword evidence="2" id="KW-0378">Hydrolase</keyword>
<dbReference type="InterPro" id="IPR000322">
    <property type="entry name" value="Glyco_hydro_31_TIM"/>
</dbReference>
<dbReference type="SUPFAM" id="SSF51445">
    <property type="entry name" value="(Trans)glycosidases"/>
    <property type="match status" value="1"/>
</dbReference>
<evidence type="ECO:0000313" key="7">
    <source>
        <dbReference type="Proteomes" id="UP001642406"/>
    </source>
</evidence>
<dbReference type="EMBL" id="CAWUHC010000050">
    <property type="protein sequence ID" value="CAK7224622.1"/>
    <property type="molecule type" value="Genomic_DNA"/>
</dbReference>
<dbReference type="Gene3D" id="2.60.40.1180">
    <property type="entry name" value="Golgi alpha-mannosidase II"/>
    <property type="match status" value="1"/>
</dbReference>
<dbReference type="PANTHER" id="PTHR43863:SF2">
    <property type="entry name" value="MALTASE-GLUCOAMYLASE"/>
    <property type="match status" value="1"/>
</dbReference>
<evidence type="ECO:0008006" key="8">
    <source>
        <dbReference type="Google" id="ProtNLM"/>
    </source>
</evidence>
<evidence type="ECO:0000259" key="4">
    <source>
        <dbReference type="Pfam" id="PF13802"/>
    </source>
</evidence>
<dbReference type="Pfam" id="PF21365">
    <property type="entry name" value="Glyco_hydro_31_3rd"/>
    <property type="match status" value="1"/>
</dbReference>
<feature type="domain" description="Glycosyl hydrolase family 31 C-terminal" evidence="5">
    <location>
        <begin position="585"/>
        <end position="671"/>
    </location>
</feature>
<dbReference type="Gene3D" id="3.20.20.80">
    <property type="entry name" value="Glycosidases"/>
    <property type="match status" value="1"/>
</dbReference>
<dbReference type="InterPro" id="IPR017853">
    <property type="entry name" value="GH"/>
</dbReference>
<dbReference type="SUPFAM" id="SSF51011">
    <property type="entry name" value="Glycosyl hydrolase domain"/>
    <property type="match status" value="1"/>
</dbReference>
<evidence type="ECO:0000256" key="2">
    <source>
        <dbReference type="RuleBase" id="RU361185"/>
    </source>
</evidence>
<dbReference type="CDD" id="cd14752">
    <property type="entry name" value="GH31_N"/>
    <property type="match status" value="1"/>
</dbReference>
<feature type="domain" description="Glycoside hydrolase family 31 TIM barrel" evidence="3">
    <location>
        <begin position="240"/>
        <end position="574"/>
    </location>
</feature>
<dbReference type="InterPro" id="IPR025887">
    <property type="entry name" value="Glyco_hydro_31_N_dom"/>
</dbReference>
<proteinExistence type="inferred from homology"/>
<dbReference type="InterPro" id="IPR051816">
    <property type="entry name" value="Glycosyl_Hydrolase_31"/>
</dbReference>
<gene>
    <name evidence="6" type="ORF">SBRCBS47491_005611</name>
</gene>
<dbReference type="Pfam" id="PF01055">
    <property type="entry name" value="Glyco_hydro_31_2nd"/>
    <property type="match status" value="1"/>
</dbReference>
<dbReference type="SUPFAM" id="SSF74650">
    <property type="entry name" value="Galactose mutarotase-like"/>
    <property type="match status" value="1"/>
</dbReference>
<evidence type="ECO:0000259" key="5">
    <source>
        <dbReference type="Pfam" id="PF21365"/>
    </source>
</evidence>
<dbReference type="Pfam" id="PF13802">
    <property type="entry name" value="Gal_mutarotas_2"/>
    <property type="match status" value="1"/>
</dbReference>
<comment type="caution">
    <text evidence="6">The sequence shown here is derived from an EMBL/GenBank/DDBJ whole genome shotgun (WGS) entry which is preliminary data.</text>
</comment>